<dbReference type="EMBL" id="CM039427">
    <property type="protein sequence ID" value="KAI4354253.1"/>
    <property type="molecule type" value="Genomic_DNA"/>
</dbReference>
<sequence length="380" mass="42200">MGRKRTSPASVLFGWVRKQSTKVKIFLGSLLVLFALVALKFTIDDHIHYFLASDAVHIVGIVVLLYKLVTHKTCSGLSLKTQELTALFLAVRLVCRVMLHVDIHVLLDLVSLLATILVICTMRFKLKATYSKELDSLKLYYVICKIKFICNYELCLMEMNLCLTLHSFILFKPSPGEATLEKNKVPPLGDLSTDLNLKKKTKQWDNFDSGVGPSCSLEVKRKEVVQSTQDCQEIIRKAPQSELVLIDQQHALEENRASRKLQPLATNSHLSPVSGFSQASNQSFNSIAEASGSFPLPSITDAATTSSPPSTSNAAIPSLLEDLLSRLHLLMSSEAMSYLRDGFLATLGHCNCWNLGVIRAGFDAYWIGAVYTRSMIVKFI</sequence>
<evidence type="ECO:0000313" key="2">
    <source>
        <dbReference type="Proteomes" id="UP000828941"/>
    </source>
</evidence>
<comment type="caution">
    <text evidence="1">The sequence shown here is derived from an EMBL/GenBank/DDBJ whole genome shotgun (WGS) entry which is preliminary data.</text>
</comment>
<keyword evidence="2" id="KW-1185">Reference proteome</keyword>
<dbReference type="Proteomes" id="UP000828941">
    <property type="component" value="Chromosome 2"/>
</dbReference>
<gene>
    <name evidence="1" type="ORF">L6164_003135</name>
</gene>
<evidence type="ECO:0000313" key="1">
    <source>
        <dbReference type="EMBL" id="KAI4354253.1"/>
    </source>
</evidence>
<name>A0ACB9Q0G6_BAUVA</name>
<organism evidence="1 2">
    <name type="scientific">Bauhinia variegata</name>
    <name type="common">Purple orchid tree</name>
    <name type="synonym">Phanera variegata</name>
    <dbReference type="NCBI Taxonomy" id="167791"/>
    <lineage>
        <taxon>Eukaryota</taxon>
        <taxon>Viridiplantae</taxon>
        <taxon>Streptophyta</taxon>
        <taxon>Embryophyta</taxon>
        <taxon>Tracheophyta</taxon>
        <taxon>Spermatophyta</taxon>
        <taxon>Magnoliopsida</taxon>
        <taxon>eudicotyledons</taxon>
        <taxon>Gunneridae</taxon>
        <taxon>Pentapetalae</taxon>
        <taxon>rosids</taxon>
        <taxon>fabids</taxon>
        <taxon>Fabales</taxon>
        <taxon>Fabaceae</taxon>
        <taxon>Cercidoideae</taxon>
        <taxon>Cercideae</taxon>
        <taxon>Bauhiniinae</taxon>
        <taxon>Bauhinia</taxon>
    </lineage>
</organism>
<accession>A0ACB9Q0G6</accession>
<protein>
    <submittedName>
        <fullName evidence="1">Uncharacterized protein</fullName>
    </submittedName>
</protein>
<reference evidence="1 2" key="1">
    <citation type="journal article" date="2022" name="DNA Res.">
        <title>Chromosomal-level genome assembly of the orchid tree Bauhinia variegata (Leguminosae; Cercidoideae) supports the allotetraploid origin hypothesis of Bauhinia.</title>
        <authorList>
            <person name="Zhong Y."/>
            <person name="Chen Y."/>
            <person name="Zheng D."/>
            <person name="Pang J."/>
            <person name="Liu Y."/>
            <person name="Luo S."/>
            <person name="Meng S."/>
            <person name="Qian L."/>
            <person name="Wei D."/>
            <person name="Dai S."/>
            <person name="Zhou R."/>
        </authorList>
    </citation>
    <scope>NUCLEOTIDE SEQUENCE [LARGE SCALE GENOMIC DNA]</scope>
    <source>
        <strain evidence="1">BV-YZ2020</strain>
    </source>
</reference>
<proteinExistence type="predicted"/>